<evidence type="ECO:0000256" key="1">
    <source>
        <dbReference type="SAM" id="MobiDB-lite"/>
    </source>
</evidence>
<accession>A0AA86V9T5</accession>
<keyword evidence="4" id="KW-1185">Reference proteome</keyword>
<dbReference type="Gramene" id="rna-AYBTSS11_LOCUS11762">
    <property type="protein sequence ID" value="CAJ1944153.1"/>
    <property type="gene ID" value="gene-AYBTSS11_LOCUS11762"/>
</dbReference>
<keyword evidence="2" id="KW-0472">Membrane</keyword>
<dbReference type="AlphaFoldDB" id="A0AA86V9T5"/>
<keyword evidence="2" id="KW-0812">Transmembrane</keyword>
<feature type="transmembrane region" description="Helical" evidence="2">
    <location>
        <begin position="27"/>
        <end position="49"/>
    </location>
</feature>
<gene>
    <name evidence="3" type="ORF">AYBTSS11_LOCUS11762</name>
</gene>
<feature type="compositionally biased region" description="Polar residues" evidence="1">
    <location>
        <begin position="207"/>
        <end position="216"/>
    </location>
</feature>
<feature type="region of interest" description="Disordered" evidence="1">
    <location>
        <begin position="159"/>
        <end position="239"/>
    </location>
</feature>
<sequence>MLQVDDRGLCACGCSLRERKRERDDTWHHLEAACKAYFTLLAVCCMLLWSLENCFLYYLGCGLLMLHIPKHHFGFLPIISLNRNKISGLYCRVSFSDAHSPKHHGSSSSKNDKAWNWLPRITSHDDYIRDDEYLTSVAAAAFAIHSLEEAELRDLNKMREQPKSSRLQTMIREEDDISKRQRYGEPSMKRSFDEDPRTKETAFPVRRQSSISTSRPVSPALGYQRQQGTPFPHKNTKARPENCEKAMIKMIQKQYEMIKSKILSWELVKTFQAKVQGAKQMQNYRSKVTREDVIAQGAGAALEGRRREESKVRKNSNKNRKTSTVPVKCLCCNS</sequence>
<evidence type="ECO:0000313" key="4">
    <source>
        <dbReference type="Proteomes" id="UP001189624"/>
    </source>
</evidence>
<keyword evidence="2" id="KW-1133">Transmembrane helix</keyword>
<name>A0AA86V9T5_9FABA</name>
<evidence type="ECO:0000256" key="2">
    <source>
        <dbReference type="SAM" id="Phobius"/>
    </source>
</evidence>
<evidence type="ECO:0008006" key="5">
    <source>
        <dbReference type="Google" id="ProtNLM"/>
    </source>
</evidence>
<feature type="region of interest" description="Disordered" evidence="1">
    <location>
        <begin position="299"/>
        <end position="320"/>
    </location>
</feature>
<organism evidence="3 4">
    <name type="scientific">Sphenostylis stenocarpa</name>
    <dbReference type="NCBI Taxonomy" id="92480"/>
    <lineage>
        <taxon>Eukaryota</taxon>
        <taxon>Viridiplantae</taxon>
        <taxon>Streptophyta</taxon>
        <taxon>Embryophyta</taxon>
        <taxon>Tracheophyta</taxon>
        <taxon>Spermatophyta</taxon>
        <taxon>Magnoliopsida</taxon>
        <taxon>eudicotyledons</taxon>
        <taxon>Gunneridae</taxon>
        <taxon>Pentapetalae</taxon>
        <taxon>rosids</taxon>
        <taxon>fabids</taxon>
        <taxon>Fabales</taxon>
        <taxon>Fabaceae</taxon>
        <taxon>Papilionoideae</taxon>
        <taxon>50 kb inversion clade</taxon>
        <taxon>NPAAA clade</taxon>
        <taxon>indigoferoid/millettioid clade</taxon>
        <taxon>Phaseoleae</taxon>
        <taxon>Sphenostylis</taxon>
    </lineage>
</organism>
<dbReference type="Proteomes" id="UP001189624">
    <property type="component" value="Chromosome 3"/>
</dbReference>
<feature type="compositionally biased region" description="Basic and acidic residues" evidence="1">
    <location>
        <begin position="177"/>
        <end position="200"/>
    </location>
</feature>
<protein>
    <recommendedName>
        <fullName evidence="5">Remorin C-terminal domain-containing protein</fullName>
    </recommendedName>
</protein>
<reference evidence="3" key="1">
    <citation type="submission" date="2023-10" db="EMBL/GenBank/DDBJ databases">
        <authorList>
            <person name="Domelevo Entfellner J.-B."/>
        </authorList>
    </citation>
    <scope>NUCLEOTIDE SEQUENCE</scope>
</reference>
<feature type="compositionally biased region" description="Basic and acidic residues" evidence="1">
    <location>
        <begin position="303"/>
        <end position="312"/>
    </location>
</feature>
<dbReference type="EMBL" id="OY731400">
    <property type="protein sequence ID" value="CAJ1944153.1"/>
    <property type="molecule type" value="Genomic_DNA"/>
</dbReference>
<proteinExistence type="predicted"/>
<evidence type="ECO:0000313" key="3">
    <source>
        <dbReference type="EMBL" id="CAJ1944153.1"/>
    </source>
</evidence>